<evidence type="ECO:0000256" key="1">
    <source>
        <dbReference type="SAM" id="SignalP"/>
    </source>
</evidence>
<sequence>MKYLFVLFSILSTATAFAPSLTSGRAASVRVFSTEADADVDDAPRMNPDKPELPEIKGDFDWDEKFGADEDWTVDNVPGKMVVDDLALAAQNTALSQIEDRYKKVRLQEEYDLARILGWTNRAETFNGRFAMFFLVVGLLTEYWTGVTIPGQIEEMLRVGGFIGPDFG</sequence>
<evidence type="ECO:0008006" key="3">
    <source>
        <dbReference type="Google" id="ProtNLM"/>
    </source>
</evidence>
<evidence type="ECO:0000313" key="2">
    <source>
        <dbReference type="EMBL" id="CAE0479602.1"/>
    </source>
</evidence>
<keyword evidence="1" id="KW-0732">Signal</keyword>
<feature type="chain" id="PRO_5030775198" description="High light inducible protein" evidence="1">
    <location>
        <begin position="17"/>
        <end position="168"/>
    </location>
</feature>
<dbReference type="PANTHER" id="PTHR37752:SF1">
    <property type="entry name" value="OS02G0610700 PROTEIN"/>
    <property type="match status" value="1"/>
</dbReference>
<organism evidence="2">
    <name type="scientific">Chaetoceros debilis</name>
    <dbReference type="NCBI Taxonomy" id="122233"/>
    <lineage>
        <taxon>Eukaryota</taxon>
        <taxon>Sar</taxon>
        <taxon>Stramenopiles</taxon>
        <taxon>Ochrophyta</taxon>
        <taxon>Bacillariophyta</taxon>
        <taxon>Coscinodiscophyceae</taxon>
        <taxon>Chaetocerotophycidae</taxon>
        <taxon>Chaetocerotales</taxon>
        <taxon>Chaetocerotaceae</taxon>
        <taxon>Chaetoceros</taxon>
    </lineage>
</organism>
<accession>A0A7S3QJZ1</accession>
<protein>
    <recommendedName>
        <fullName evidence="3">High light inducible protein</fullName>
    </recommendedName>
</protein>
<dbReference type="EMBL" id="HBIO01031907">
    <property type="protein sequence ID" value="CAE0479602.1"/>
    <property type="molecule type" value="Transcribed_RNA"/>
</dbReference>
<dbReference type="SUPFAM" id="SSF103511">
    <property type="entry name" value="Chlorophyll a-b binding protein"/>
    <property type="match status" value="1"/>
</dbReference>
<proteinExistence type="predicted"/>
<dbReference type="PANTHER" id="PTHR37752">
    <property type="entry name" value="OS02G0610700 PROTEIN"/>
    <property type="match status" value="1"/>
</dbReference>
<reference evidence="2" key="1">
    <citation type="submission" date="2021-01" db="EMBL/GenBank/DDBJ databases">
        <authorList>
            <person name="Corre E."/>
            <person name="Pelletier E."/>
            <person name="Niang G."/>
            <person name="Scheremetjew M."/>
            <person name="Finn R."/>
            <person name="Kale V."/>
            <person name="Holt S."/>
            <person name="Cochrane G."/>
            <person name="Meng A."/>
            <person name="Brown T."/>
            <person name="Cohen L."/>
        </authorList>
    </citation>
    <scope>NUCLEOTIDE SEQUENCE</scope>
    <source>
        <strain evidence="2">MM31A-1</strain>
    </source>
</reference>
<dbReference type="InterPro" id="IPR053091">
    <property type="entry name" value="PSII_Assembly/Photoprotect-Rel"/>
</dbReference>
<dbReference type="AlphaFoldDB" id="A0A7S3QJZ1"/>
<gene>
    <name evidence="2" type="ORF">CDEB00056_LOCUS24456</name>
</gene>
<name>A0A7S3QJZ1_9STRA</name>
<feature type="signal peptide" evidence="1">
    <location>
        <begin position="1"/>
        <end position="16"/>
    </location>
</feature>